<keyword evidence="4" id="KW-1185">Reference proteome</keyword>
<dbReference type="EMBL" id="JYFE01000081">
    <property type="protein sequence ID" value="KIT14283.1"/>
    <property type="molecule type" value="Genomic_DNA"/>
</dbReference>
<name>A0A0D1D2F4_9RHOB</name>
<dbReference type="OrthoDB" id="9790303at2"/>
<organism evidence="3 4">
    <name type="scientific">Jannaschia aquimarina</name>
    <dbReference type="NCBI Taxonomy" id="935700"/>
    <lineage>
        <taxon>Bacteria</taxon>
        <taxon>Pseudomonadati</taxon>
        <taxon>Pseudomonadota</taxon>
        <taxon>Alphaproteobacteria</taxon>
        <taxon>Rhodobacterales</taxon>
        <taxon>Roseobacteraceae</taxon>
        <taxon>Jannaschia</taxon>
    </lineage>
</organism>
<protein>
    <submittedName>
        <fullName evidence="3">FliN protein</fullName>
    </submittedName>
</protein>
<proteinExistence type="inferred from homology"/>
<dbReference type="GO" id="GO:0009425">
    <property type="term" value="C:bacterial-type flagellum basal body"/>
    <property type="evidence" value="ECO:0007669"/>
    <property type="project" value="InterPro"/>
</dbReference>
<dbReference type="GO" id="GO:0003774">
    <property type="term" value="F:cytoskeletal motor activity"/>
    <property type="evidence" value="ECO:0007669"/>
    <property type="project" value="InterPro"/>
</dbReference>
<dbReference type="RefSeq" id="WP_043920834.1">
    <property type="nucleotide sequence ID" value="NZ_FZPF01000001.1"/>
</dbReference>
<evidence type="ECO:0000256" key="1">
    <source>
        <dbReference type="ARBA" id="ARBA00009226"/>
    </source>
</evidence>
<evidence type="ECO:0000259" key="2">
    <source>
        <dbReference type="Pfam" id="PF01052"/>
    </source>
</evidence>
<dbReference type="PRINTS" id="PR00956">
    <property type="entry name" value="FLGMOTORFLIN"/>
</dbReference>
<accession>A0A0D1D2F4</accession>
<sequence>MDDRPAAERGPFARVPVEITISVGRAHPTVSELMGLGPDSVLALDRSASDPVELYAGDRLIAKGVLEESAEGRDRLAVRLTEIADLDGAL</sequence>
<dbReference type="InterPro" id="IPR036429">
    <property type="entry name" value="SpoA-like_sf"/>
</dbReference>
<dbReference type="InterPro" id="IPR001543">
    <property type="entry name" value="FliN-like_C"/>
</dbReference>
<comment type="similarity">
    <text evidence="1">Belongs to the FliN/MopA/SpaO family.</text>
</comment>
<comment type="caution">
    <text evidence="3">The sequence shown here is derived from an EMBL/GenBank/DDBJ whole genome shotgun (WGS) entry which is preliminary data.</text>
</comment>
<evidence type="ECO:0000313" key="3">
    <source>
        <dbReference type="EMBL" id="KIT14283.1"/>
    </source>
</evidence>
<dbReference type="Proteomes" id="UP000032232">
    <property type="component" value="Unassembled WGS sequence"/>
</dbReference>
<dbReference type="PATRIC" id="fig|935700.4.peg.4203"/>
<dbReference type="Pfam" id="PF01052">
    <property type="entry name" value="FliMN_C"/>
    <property type="match status" value="1"/>
</dbReference>
<gene>
    <name evidence="3" type="primary">fliN</name>
    <name evidence="3" type="ORF">jaqu_40770</name>
</gene>
<feature type="domain" description="Flagellar motor switch protein FliN-like C-terminal" evidence="2">
    <location>
        <begin position="14"/>
        <end position="84"/>
    </location>
</feature>
<evidence type="ECO:0000313" key="4">
    <source>
        <dbReference type="Proteomes" id="UP000032232"/>
    </source>
</evidence>
<dbReference type="Gene3D" id="2.30.330.10">
    <property type="entry name" value="SpoA-like"/>
    <property type="match status" value="1"/>
</dbReference>
<dbReference type="AlphaFoldDB" id="A0A0D1D2F4"/>
<reference evidence="3 4" key="1">
    <citation type="submission" date="2015-02" db="EMBL/GenBank/DDBJ databases">
        <title>Genome Sequence of Jannaschia aquimarina DSM28248, a member of the Roseobacter clade.</title>
        <authorList>
            <person name="Voget S."/>
            <person name="Daniel R."/>
        </authorList>
    </citation>
    <scope>NUCLEOTIDE SEQUENCE [LARGE SCALE GENOMIC DNA]</scope>
    <source>
        <strain evidence="3 4">GSW-M26</strain>
    </source>
</reference>
<dbReference type="SUPFAM" id="SSF101801">
    <property type="entry name" value="Surface presentation of antigens (SPOA)"/>
    <property type="match status" value="1"/>
</dbReference>
<dbReference type="STRING" id="935700.jaqu_40770"/>
<dbReference type="InterPro" id="IPR001172">
    <property type="entry name" value="FliN_T3SS_HrcQb"/>
</dbReference>
<dbReference type="GO" id="GO:0071973">
    <property type="term" value="P:bacterial-type flagellum-dependent cell motility"/>
    <property type="evidence" value="ECO:0007669"/>
    <property type="project" value="InterPro"/>
</dbReference>
<dbReference type="GO" id="GO:0006935">
    <property type="term" value="P:chemotaxis"/>
    <property type="evidence" value="ECO:0007669"/>
    <property type="project" value="InterPro"/>
</dbReference>